<dbReference type="PANTHER" id="PTHR30346">
    <property type="entry name" value="TRANSCRIPTIONAL DUAL REGULATOR HCAR-RELATED"/>
    <property type="match status" value="1"/>
</dbReference>
<dbReference type="InterPro" id="IPR000847">
    <property type="entry name" value="LysR_HTH_N"/>
</dbReference>
<dbReference type="InterPro" id="IPR036388">
    <property type="entry name" value="WH-like_DNA-bd_sf"/>
</dbReference>
<dbReference type="SUPFAM" id="SSF46785">
    <property type="entry name" value="Winged helix' DNA-binding domain"/>
    <property type="match status" value="1"/>
</dbReference>
<proteinExistence type="inferred from homology"/>
<evidence type="ECO:0000259" key="5">
    <source>
        <dbReference type="PROSITE" id="PS50931"/>
    </source>
</evidence>
<comment type="caution">
    <text evidence="6">The sequence shown here is derived from an EMBL/GenBank/DDBJ whole genome shotgun (WGS) entry which is preliminary data.</text>
</comment>
<accession>A0ABT6ESF8</accession>
<evidence type="ECO:0000256" key="1">
    <source>
        <dbReference type="ARBA" id="ARBA00009437"/>
    </source>
</evidence>
<dbReference type="PRINTS" id="PR00039">
    <property type="entry name" value="HTHLYSR"/>
</dbReference>
<evidence type="ECO:0000256" key="2">
    <source>
        <dbReference type="ARBA" id="ARBA00023015"/>
    </source>
</evidence>
<keyword evidence="3" id="KW-0238">DNA-binding</keyword>
<feature type="domain" description="HTH lysR-type" evidence="5">
    <location>
        <begin position="1"/>
        <end position="58"/>
    </location>
</feature>
<keyword evidence="7" id="KW-1185">Reference proteome</keyword>
<evidence type="ECO:0000313" key="6">
    <source>
        <dbReference type="EMBL" id="MDG2946463.1"/>
    </source>
</evidence>
<protein>
    <submittedName>
        <fullName evidence="6">LysR family transcriptional regulator</fullName>
    </submittedName>
</protein>
<dbReference type="PROSITE" id="PS50931">
    <property type="entry name" value="HTH_LYSR"/>
    <property type="match status" value="1"/>
</dbReference>
<dbReference type="EMBL" id="JARQTX010000009">
    <property type="protein sequence ID" value="MDG2946463.1"/>
    <property type="molecule type" value="Genomic_DNA"/>
</dbReference>
<evidence type="ECO:0000256" key="4">
    <source>
        <dbReference type="ARBA" id="ARBA00023163"/>
    </source>
</evidence>
<reference evidence="6 7" key="1">
    <citation type="submission" date="2023-03" db="EMBL/GenBank/DDBJ databases">
        <title>Classification of Bisgaard taxon 6 and taxon 10 as Exercitatus varius gen. nov., spec. nov.</title>
        <authorList>
            <person name="Christensen H."/>
        </authorList>
    </citation>
    <scope>NUCLEOTIDE SEQUENCE [LARGE SCALE GENOMIC DNA]</scope>
    <source>
        <strain evidence="6 7">23350_01</strain>
    </source>
</reference>
<name>A0ABT6ESF8_9PAST</name>
<keyword evidence="4" id="KW-0804">Transcription</keyword>
<dbReference type="PANTHER" id="PTHR30346:SF0">
    <property type="entry name" value="HCA OPERON TRANSCRIPTIONAL ACTIVATOR HCAR"/>
    <property type="match status" value="1"/>
</dbReference>
<evidence type="ECO:0000313" key="7">
    <source>
        <dbReference type="Proteomes" id="UP001216057"/>
    </source>
</evidence>
<evidence type="ECO:0000256" key="3">
    <source>
        <dbReference type="ARBA" id="ARBA00023125"/>
    </source>
</evidence>
<dbReference type="InterPro" id="IPR005119">
    <property type="entry name" value="LysR_subst-bd"/>
</dbReference>
<dbReference type="InterPro" id="IPR036390">
    <property type="entry name" value="WH_DNA-bd_sf"/>
</dbReference>
<dbReference type="Proteomes" id="UP001216057">
    <property type="component" value="Unassembled WGS sequence"/>
</dbReference>
<organism evidence="6 7">
    <name type="scientific">Exercitatus varius</name>
    <dbReference type="NCBI Taxonomy" id="67857"/>
    <lineage>
        <taxon>Bacteria</taxon>
        <taxon>Pseudomonadati</taxon>
        <taxon>Pseudomonadota</taxon>
        <taxon>Gammaproteobacteria</taxon>
        <taxon>Pasteurellales</taxon>
        <taxon>Pasteurellaceae</taxon>
        <taxon>Exercitatus</taxon>
    </lineage>
</organism>
<comment type="similarity">
    <text evidence="1">Belongs to the LysR transcriptional regulatory family.</text>
</comment>
<sequence>MKLQLLREFVTLAEMLNFTKAANQLYMTQPVLSRHIKELEASIGTELLIRDTHRVTLTSAGEVLFVEAKKIIQQYDDSMAVIHNFTGKSRFKLSIVYLGEAFSHLLSNVVSNFKQKYPDIATSYHDAEIDDALNLLTLREYDVGFVLRPSFLDNITKQWLREKFNFSRLSFKNDPLCVAVNKKHPLANREKISLKELENYLIIREDPKKFLLSEIFSTGVLLQQGLNFKLYKEYPNLKTCIFNLEINPNVALLIPKHRERSLGPNSKLIDIEEDYHYIMELIWDPKNPNPSISKFIKEFENLLEQGNLSSKCH</sequence>
<dbReference type="RefSeq" id="WP_317486109.1">
    <property type="nucleotide sequence ID" value="NZ_JARQTX010000009.1"/>
</dbReference>
<dbReference type="Gene3D" id="3.40.190.10">
    <property type="entry name" value="Periplasmic binding protein-like II"/>
    <property type="match status" value="2"/>
</dbReference>
<dbReference type="Pfam" id="PF03466">
    <property type="entry name" value="LysR_substrate"/>
    <property type="match status" value="1"/>
</dbReference>
<dbReference type="Pfam" id="PF00126">
    <property type="entry name" value="HTH_1"/>
    <property type="match status" value="1"/>
</dbReference>
<dbReference type="CDD" id="cd05466">
    <property type="entry name" value="PBP2_LTTR_substrate"/>
    <property type="match status" value="1"/>
</dbReference>
<dbReference type="Gene3D" id="1.10.10.10">
    <property type="entry name" value="Winged helix-like DNA-binding domain superfamily/Winged helix DNA-binding domain"/>
    <property type="match status" value="1"/>
</dbReference>
<keyword evidence="2" id="KW-0805">Transcription regulation</keyword>
<dbReference type="SUPFAM" id="SSF53850">
    <property type="entry name" value="Periplasmic binding protein-like II"/>
    <property type="match status" value="1"/>
</dbReference>
<gene>
    <name evidence="6" type="ORF">P7M32_08495</name>
</gene>